<reference evidence="1 2" key="1">
    <citation type="submission" date="2019-02" db="EMBL/GenBank/DDBJ databases">
        <title>Deep-cultivation of Planctomycetes and their phenomic and genomic characterization uncovers novel biology.</title>
        <authorList>
            <person name="Wiegand S."/>
            <person name="Jogler M."/>
            <person name="Boedeker C."/>
            <person name="Pinto D."/>
            <person name="Vollmers J."/>
            <person name="Rivas-Marin E."/>
            <person name="Kohn T."/>
            <person name="Peeters S.H."/>
            <person name="Heuer A."/>
            <person name="Rast P."/>
            <person name="Oberbeckmann S."/>
            <person name="Bunk B."/>
            <person name="Jeske O."/>
            <person name="Meyerdierks A."/>
            <person name="Storesund J.E."/>
            <person name="Kallscheuer N."/>
            <person name="Luecker S."/>
            <person name="Lage O.M."/>
            <person name="Pohl T."/>
            <person name="Merkel B.J."/>
            <person name="Hornburger P."/>
            <person name="Mueller R.-W."/>
            <person name="Bruemmer F."/>
            <person name="Labrenz M."/>
            <person name="Spormann A.M."/>
            <person name="Op den Camp H."/>
            <person name="Overmann J."/>
            <person name="Amann R."/>
            <person name="Jetten M.S.M."/>
            <person name="Mascher T."/>
            <person name="Medema M.H."/>
            <person name="Devos D.P."/>
            <person name="Kaster A.-K."/>
            <person name="Ovreas L."/>
            <person name="Rohde M."/>
            <person name="Galperin M.Y."/>
            <person name="Jogler C."/>
        </authorList>
    </citation>
    <scope>NUCLEOTIDE SEQUENCE [LARGE SCALE GENOMIC DNA]</scope>
    <source>
        <strain evidence="1 2">TBK1r</strain>
    </source>
</reference>
<evidence type="ECO:0000313" key="2">
    <source>
        <dbReference type="Proteomes" id="UP000318081"/>
    </source>
</evidence>
<keyword evidence="2" id="KW-1185">Reference proteome</keyword>
<protein>
    <submittedName>
        <fullName evidence="1">Uncharacterized protein</fullName>
    </submittedName>
</protein>
<organism evidence="1 2">
    <name type="scientific">Stieleria magnilauensis</name>
    <dbReference type="NCBI Taxonomy" id="2527963"/>
    <lineage>
        <taxon>Bacteria</taxon>
        <taxon>Pseudomonadati</taxon>
        <taxon>Planctomycetota</taxon>
        <taxon>Planctomycetia</taxon>
        <taxon>Pirellulales</taxon>
        <taxon>Pirellulaceae</taxon>
        <taxon>Stieleria</taxon>
    </lineage>
</organism>
<evidence type="ECO:0000313" key="1">
    <source>
        <dbReference type="EMBL" id="QDV87166.1"/>
    </source>
</evidence>
<sequence>MSLTFTRTDSFQITTNLVSTESRHVVVDAVILVPGIHHGSLGPINYPARILRKRASEWDGIPVTLYHPQRNGKNIHVNDAPEYVIGFLSKPRYVSGRLRARVHLDIAKTPPKVLQSVQDGKRINVSTGLGTATDSQGNLIDFEADHLAILPDQPGACSLDDGCGLNLNDLHEEPQMSFQPTVHQRGLAALQRFYSRVDDGNCSCAGECESCSGSYSVNSVQPLGLPDLFDDDIQSNGETANWSAPYDYDFEDDGKYAYGVRPLGLPS</sequence>
<accession>A0ABX5Y2I6</accession>
<gene>
    <name evidence="1" type="ORF">TBK1r_61950</name>
</gene>
<proteinExistence type="predicted"/>
<dbReference type="EMBL" id="CP036432">
    <property type="protein sequence ID" value="QDV87166.1"/>
    <property type="molecule type" value="Genomic_DNA"/>
</dbReference>
<dbReference type="Proteomes" id="UP000318081">
    <property type="component" value="Chromosome"/>
</dbReference>
<name>A0ABX5Y2I6_9BACT</name>
<dbReference type="RefSeq" id="WP_145218695.1">
    <property type="nucleotide sequence ID" value="NZ_CP036432.1"/>
</dbReference>